<evidence type="ECO:0008006" key="3">
    <source>
        <dbReference type="Google" id="ProtNLM"/>
    </source>
</evidence>
<dbReference type="Gene3D" id="3.30.460.40">
    <property type="match status" value="1"/>
</dbReference>
<organism evidence="1 2">
    <name type="scientific">Paenibacillus agricola</name>
    <dbReference type="NCBI Taxonomy" id="2716264"/>
    <lineage>
        <taxon>Bacteria</taxon>
        <taxon>Bacillati</taxon>
        <taxon>Bacillota</taxon>
        <taxon>Bacilli</taxon>
        <taxon>Bacillales</taxon>
        <taxon>Paenibacillaceae</taxon>
        <taxon>Paenibacillus</taxon>
    </lineage>
</organism>
<dbReference type="EMBL" id="JAAOIW010000021">
    <property type="protein sequence ID" value="NHN34650.1"/>
    <property type="molecule type" value="Genomic_DNA"/>
</dbReference>
<sequence length="220" mass="25904">MEKLISQARTFFNDRRFDWSICGGGAIDLFLGKQTRTHKDLDIVVFWEDRNSVIELMLTSGWKVFEACGGGVVHELFNKQEIPFEKRNLFCFTANESRCKLDPIGDDRYRFGLEEKEQNDFTYVEFLFNKRDDEYFYLPGKANVKRLLNKALLVSNEVPHLAPEVVLFYKSSYLDGSNAIDHNQDFDLSLSFFDEEQKQWLRESLQKEYPNGHTWLQRLS</sequence>
<evidence type="ECO:0000313" key="2">
    <source>
        <dbReference type="Proteomes" id="UP001165962"/>
    </source>
</evidence>
<gene>
    <name evidence="1" type="ORF">G9U52_33325</name>
</gene>
<keyword evidence="2" id="KW-1185">Reference proteome</keyword>
<dbReference type="RefSeq" id="WP_166155928.1">
    <property type="nucleotide sequence ID" value="NZ_JAAOIW010000021.1"/>
</dbReference>
<dbReference type="Proteomes" id="UP001165962">
    <property type="component" value="Unassembled WGS sequence"/>
</dbReference>
<dbReference type="Pfam" id="PF10706">
    <property type="entry name" value="Aminoglyc_resit"/>
    <property type="match status" value="1"/>
</dbReference>
<proteinExistence type="predicted"/>
<comment type="caution">
    <text evidence="1">The sequence shown here is derived from an EMBL/GenBank/DDBJ whole genome shotgun (WGS) entry which is preliminary data.</text>
</comment>
<accession>A0ABX0JL00</accession>
<dbReference type="InterPro" id="IPR019646">
    <property type="entry name" value="Aminoglyc_AdlTrfase"/>
</dbReference>
<evidence type="ECO:0000313" key="1">
    <source>
        <dbReference type="EMBL" id="NHN34650.1"/>
    </source>
</evidence>
<reference evidence="1" key="1">
    <citation type="submission" date="2020-03" db="EMBL/GenBank/DDBJ databases">
        <title>Draft sequencing of Paenibacilllus sp. S3N08.</title>
        <authorList>
            <person name="Kim D.-U."/>
        </authorList>
    </citation>
    <scope>NUCLEOTIDE SEQUENCE</scope>
    <source>
        <strain evidence="1">S3N08</strain>
    </source>
</reference>
<name>A0ABX0JL00_9BACL</name>
<protein>
    <recommendedName>
        <fullName evidence="3">Nucleotidyltransferase AbiEii toxin of type IV toxin-antitoxin system</fullName>
    </recommendedName>
</protein>